<feature type="non-terminal residue" evidence="2">
    <location>
        <position position="1"/>
    </location>
</feature>
<keyword evidence="3" id="KW-1185">Reference proteome</keyword>
<name>A0A3N4KE07_9PEZI</name>
<evidence type="ECO:0000313" key="2">
    <source>
        <dbReference type="EMBL" id="RPB07562.1"/>
    </source>
</evidence>
<reference evidence="2 3" key="1">
    <citation type="journal article" date="2018" name="Nat. Ecol. Evol.">
        <title>Pezizomycetes genomes reveal the molecular basis of ectomycorrhizal truffle lifestyle.</title>
        <authorList>
            <person name="Murat C."/>
            <person name="Payen T."/>
            <person name="Noel B."/>
            <person name="Kuo A."/>
            <person name="Morin E."/>
            <person name="Chen J."/>
            <person name="Kohler A."/>
            <person name="Krizsan K."/>
            <person name="Balestrini R."/>
            <person name="Da Silva C."/>
            <person name="Montanini B."/>
            <person name="Hainaut M."/>
            <person name="Levati E."/>
            <person name="Barry K.W."/>
            <person name="Belfiori B."/>
            <person name="Cichocki N."/>
            <person name="Clum A."/>
            <person name="Dockter R.B."/>
            <person name="Fauchery L."/>
            <person name="Guy J."/>
            <person name="Iotti M."/>
            <person name="Le Tacon F."/>
            <person name="Lindquist E.A."/>
            <person name="Lipzen A."/>
            <person name="Malagnac F."/>
            <person name="Mello A."/>
            <person name="Molinier V."/>
            <person name="Miyauchi S."/>
            <person name="Poulain J."/>
            <person name="Riccioni C."/>
            <person name="Rubini A."/>
            <person name="Sitrit Y."/>
            <person name="Splivallo R."/>
            <person name="Traeger S."/>
            <person name="Wang M."/>
            <person name="Zifcakova L."/>
            <person name="Wipf D."/>
            <person name="Zambonelli A."/>
            <person name="Paolocci F."/>
            <person name="Nowrousian M."/>
            <person name="Ottonello S."/>
            <person name="Baldrian P."/>
            <person name="Spatafora J.W."/>
            <person name="Henrissat B."/>
            <person name="Nagy L.G."/>
            <person name="Aury J.M."/>
            <person name="Wincker P."/>
            <person name="Grigoriev I.V."/>
            <person name="Bonfante P."/>
            <person name="Martin F.M."/>
        </authorList>
    </citation>
    <scope>NUCLEOTIDE SEQUENCE [LARGE SCALE GENOMIC DNA]</scope>
    <source>
        <strain evidence="2 3">CCBAS932</strain>
    </source>
</reference>
<feature type="domain" description="Aminoglycoside phosphotransferase" evidence="1">
    <location>
        <begin position="2"/>
        <end position="227"/>
    </location>
</feature>
<dbReference type="Gene3D" id="3.90.1200.10">
    <property type="match status" value="1"/>
</dbReference>
<dbReference type="InterPro" id="IPR051678">
    <property type="entry name" value="AGP_Transferase"/>
</dbReference>
<protein>
    <recommendedName>
        <fullName evidence="1">Aminoglycoside phosphotransferase domain-containing protein</fullName>
    </recommendedName>
</protein>
<dbReference type="Proteomes" id="UP000277580">
    <property type="component" value="Unassembled WGS sequence"/>
</dbReference>
<gene>
    <name evidence="2" type="ORF">P167DRAFT_495633</name>
</gene>
<dbReference type="SUPFAM" id="SSF56112">
    <property type="entry name" value="Protein kinase-like (PK-like)"/>
    <property type="match status" value="1"/>
</dbReference>
<dbReference type="PANTHER" id="PTHR21310:SF15">
    <property type="entry name" value="AMINOGLYCOSIDE PHOSPHOTRANSFERASE DOMAIN-CONTAINING PROTEIN"/>
    <property type="match status" value="1"/>
</dbReference>
<dbReference type="STRING" id="1392247.A0A3N4KE07"/>
<proteinExistence type="predicted"/>
<organism evidence="2 3">
    <name type="scientific">Morchella conica CCBAS932</name>
    <dbReference type="NCBI Taxonomy" id="1392247"/>
    <lineage>
        <taxon>Eukaryota</taxon>
        <taxon>Fungi</taxon>
        <taxon>Dikarya</taxon>
        <taxon>Ascomycota</taxon>
        <taxon>Pezizomycotina</taxon>
        <taxon>Pezizomycetes</taxon>
        <taxon>Pezizales</taxon>
        <taxon>Morchellaceae</taxon>
        <taxon>Morchella</taxon>
    </lineage>
</organism>
<sequence>NGSLNQSYKIRIEDHFDEKYVVQTRSHGYIESTAPFMKFLRAEYSDVFPVLETYTSTRRSKQGQCIQIYKMVPGILGSIHYPKLPFKEKVRILKALGRAYGAIWDMEPRLGDSVQFPKNNFTADLPRYSNYPYSNFGMGGNFSSVVEYLREWIQMNLRSLEASNLSTLKEYKTAYLPRIKDFIERGMKISHTIEAVPQVIMHSNLGPQNILLSKDTPTRIVAILDWEIYYRHPFMVSVPKIIESFFRISKSNGTQGPCYERTVEL</sequence>
<dbReference type="EMBL" id="ML119180">
    <property type="protein sequence ID" value="RPB07562.1"/>
    <property type="molecule type" value="Genomic_DNA"/>
</dbReference>
<dbReference type="InterPro" id="IPR002575">
    <property type="entry name" value="Aminoglycoside_PTrfase"/>
</dbReference>
<accession>A0A3N4KE07</accession>
<dbReference type="PANTHER" id="PTHR21310">
    <property type="entry name" value="AMINOGLYCOSIDE PHOSPHOTRANSFERASE-RELATED-RELATED"/>
    <property type="match status" value="1"/>
</dbReference>
<evidence type="ECO:0000313" key="3">
    <source>
        <dbReference type="Proteomes" id="UP000277580"/>
    </source>
</evidence>
<dbReference type="InParanoid" id="A0A3N4KE07"/>
<dbReference type="Pfam" id="PF01636">
    <property type="entry name" value="APH"/>
    <property type="match status" value="1"/>
</dbReference>
<dbReference type="AlphaFoldDB" id="A0A3N4KE07"/>
<evidence type="ECO:0000259" key="1">
    <source>
        <dbReference type="Pfam" id="PF01636"/>
    </source>
</evidence>
<dbReference type="InterPro" id="IPR011009">
    <property type="entry name" value="Kinase-like_dom_sf"/>
</dbReference>
<dbReference type="OrthoDB" id="10003767at2759"/>